<feature type="chain" id="PRO_5012150443" description="Phospholipase A2" evidence="1">
    <location>
        <begin position="21"/>
        <end position="193"/>
    </location>
</feature>
<gene>
    <name evidence="2" type="ORF">SAMN05421757_104371</name>
</gene>
<feature type="signal peptide" evidence="1">
    <location>
        <begin position="1"/>
        <end position="20"/>
    </location>
</feature>
<dbReference type="Proteomes" id="UP000198426">
    <property type="component" value="Unassembled WGS sequence"/>
</dbReference>
<accession>A0A239IFG9</accession>
<dbReference type="RefSeq" id="WP_245837936.1">
    <property type="nucleotide sequence ID" value="NZ_FZOY01000004.1"/>
</dbReference>
<name>A0A239IFG9_9RHOB</name>
<proteinExistence type="predicted"/>
<keyword evidence="1" id="KW-0732">Signal</keyword>
<evidence type="ECO:0008006" key="4">
    <source>
        <dbReference type="Google" id="ProtNLM"/>
    </source>
</evidence>
<sequence length="193" mass="20655">MALRSVLAGAVLCVAVAAPALTEDAEGWQAQLSRSVELPAHGWLAEVRDAPETVLSEFTTDGCSGGMSSLWSFMAERFPAFAEAHEGTPPWEGCCVVHDRAYHSAGPDSAPEASYDARLQADEALRTCVEQTADSRDAVLSEIYALDAQQIRQVYAAIAAGMFQAVRLGGGPCTGLPWRWGYGYPQCWQKTGG</sequence>
<reference evidence="2 3" key="1">
    <citation type="submission" date="2017-06" db="EMBL/GenBank/DDBJ databases">
        <authorList>
            <person name="Kim H.J."/>
            <person name="Triplett B.A."/>
        </authorList>
    </citation>
    <scope>NUCLEOTIDE SEQUENCE [LARGE SCALE GENOMIC DNA]</scope>
    <source>
        <strain evidence="2 3">DSM 29339</strain>
    </source>
</reference>
<evidence type="ECO:0000313" key="2">
    <source>
        <dbReference type="EMBL" id="SNS92390.1"/>
    </source>
</evidence>
<evidence type="ECO:0000313" key="3">
    <source>
        <dbReference type="Proteomes" id="UP000198426"/>
    </source>
</evidence>
<organism evidence="2 3">
    <name type="scientific">Tropicimonas sediminicola</name>
    <dbReference type="NCBI Taxonomy" id="1031541"/>
    <lineage>
        <taxon>Bacteria</taxon>
        <taxon>Pseudomonadati</taxon>
        <taxon>Pseudomonadota</taxon>
        <taxon>Alphaproteobacteria</taxon>
        <taxon>Rhodobacterales</taxon>
        <taxon>Roseobacteraceae</taxon>
        <taxon>Tropicimonas</taxon>
    </lineage>
</organism>
<protein>
    <recommendedName>
        <fullName evidence="4">Phospholipase A2</fullName>
    </recommendedName>
</protein>
<dbReference type="AlphaFoldDB" id="A0A239IFG9"/>
<evidence type="ECO:0000256" key="1">
    <source>
        <dbReference type="SAM" id="SignalP"/>
    </source>
</evidence>
<dbReference type="EMBL" id="FZOY01000004">
    <property type="protein sequence ID" value="SNS92390.1"/>
    <property type="molecule type" value="Genomic_DNA"/>
</dbReference>
<keyword evidence="3" id="KW-1185">Reference proteome</keyword>